<comment type="caution">
    <text evidence="11">The sequence shown here is derived from an EMBL/GenBank/DDBJ whole genome shotgun (WGS) entry which is preliminary data.</text>
</comment>
<dbReference type="InterPro" id="IPR045834">
    <property type="entry name" value="Csd3_N2"/>
</dbReference>
<dbReference type="Gene3D" id="2.70.70.10">
    <property type="entry name" value="Glucose Permease (Domain IIA)"/>
    <property type="match status" value="1"/>
</dbReference>
<feature type="region of interest" description="Disordered" evidence="8">
    <location>
        <begin position="25"/>
        <end position="44"/>
    </location>
</feature>
<evidence type="ECO:0000256" key="2">
    <source>
        <dbReference type="ARBA" id="ARBA00004196"/>
    </source>
</evidence>
<evidence type="ECO:0000259" key="9">
    <source>
        <dbReference type="Pfam" id="PF01551"/>
    </source>
</evidence>
<dbReference type="InterPro" id="IPR016047">
    <property type="entry name" value="M23ase_b-sheet_dom"/>
</dbReference>
<organism evidence="11 12">
    <name type="scientific">Fodinibius salsisoli</name>
    <dbReference type="NCBI Taxonomy" id="2820877"/>
    <lineage>
        <taxon>Bacteria</taxon>
        <taxon>Pseudomonadati</taxon>
        <taxon>Balneolota</taxon>
        <taxon>Balneolia</taxon>
        <taxon>Balneolales</taxon>
        <taxon>Balneolaceae</taxon>
        <taxon>Fodinibius</taxon>
    </lineage>
</organism>
<evidence type="ECO:0000256" key="3">
    <source>
        <dbReference type="ARBA" id="ARBA00022670"/>
    </source>
</evidence>
<evidence type="ECO:0000256" key="4">
    <source>
        <dbReference type="ARBA" id="ARBA00022723"/>
    </source>
</evidence>
<feature type="compositionally biased region" description="Polar residues" evidence="8">
    <location>
        <begin position="428"/>
        <end position="438"/>
    </location>
</feature>
<dbReference type="Proteomes" id="UP001207918">
    <property type="component" value="Unassembled WGS sequence"/>
</dbReference>
<dbReference type="InterPro" id="IPR050570">
    <property type="entry name" value="Cell_wall_metabolism_enzyme"/>
</dbReference>
<keyword evidence="12" id="KW-1185">Reference proteome</keyword>
<evidence type="ECO:0000256" key="6">
    <source>
        <dbReference type="ARBA" id="ARBA00022833"/>
    </source>
</evidence>
<protein>
    <submittedName>
        <fullName evidence="11">Peptidoglycan DD-metalloendopeptidase family protein</fullName>
    </submittedName>
</protein>
<name>A0ABT3PN58_9BACT</name>
<reference evidence="11 12" key="1">
    <citation type="submission" date="2021-03" db="EMBL/GenBank/DDBJ databases">
        <title>Aliifodinibius sp. nov., a new bacterium isolated from saline soil.</title>
        <authorList>
            <person name="Galisteo C."/>
            <person name="De La Haba R."/>
            <person name="Sanchez-Porro C."/>
            <person name="Ventosa A."/>
        </authorList>
    </citation>
    <scope>NUCLEOTIDE SEQUENCE [LARGE SCALE GENOMIC DNA]</scope>
    <source>
        <strain evidence="11 12">1BSP15-2V2</strain>
    </source>
</reference>
<evidence type="ECO:0000256" key="7">
    <source>
        <dbReference type="ARBA" id="ARBA00023049"/>
    </source>
</evidence>
<dbReference type="RefSeq" id="WP_265766109.1">
    <property type="nucleotide sequence ID" value="NZ_JAGGJA010000006.1"/>
</dbReference>
<dbReference type="PANTHER" id="PTHR21666:SF288">
    <property type="entry name" value="CELL DIVISION PROTEIN YTFB"/>
    <property type="match status" value="1"/>
</dbReference>
<dbReference type="PROSITE" id="PS51257">
    <property type="entry name" value="PROKAR_LIPOPROTEIN"/>
    <property type="match status" value="1"/>
</dbReference>
<sequence>MPRTLLLGAFALCALISCTHNSSQQKSQSLTAKPTPVSKDTTATEPLDSLDAFGLEVDKFEVDEYTIQRNESLYLILDNLDFSPQEIYSISEEAKNIIDPKKMKPGQPYYTYSKGGSDSSAALAHLVWQPNSMEYVVFDWQQDSLEIYKAARPLFTQTAVTTGEIENSLYQTISHNGGSPMLAHKLSTVFAWQIDFFSIRSGDTFKTLYEERYVDDQFFGVGDLLAAQIKHRGKMFRAYYFSKGDFEGYYTEEGESVQRALLKAPFEYDHRISSPFSKNRMHPTLNRRRPHNGVDYAAPSGTPILSTGQGVVQRAGYYGGAGNMVEIKHNKTYETTYMHMRAFADGVHPGAHVEQGQVIGYVGTTGRSTGPHLHYEVSRNRKAINPLTMDLPSSESIPDSLMADFEQVRDTLDEQLNEKENEQEQENPVLTYTDNATL</sequence>
<evidence type="ECO:0000256" key="8">
    <source>
        <dbReference type="SAM" id="MobiDB-lite"/>
    </source>
</evidence>
<accession>A0ABT3PN58</accession>
<proteinExistence type="predicted"/>
<dbReference type="PANTHER" id="PTHR21666">
    <property type="entry name" value="PEPTIDASE-RELATED"/>
    <property type="match status" value="1"/>
</dbReference>
<keyword evidence="3" id="KW-0645">Protease</keyword>
<evidence type="ECO:0000259" key="10">
    <source>
        <dbReference type="Pfam" id="PF19425"/>
    </source>
</evidence>
<keyword evidence="5" id="KW-0378">Hydrolase</keyword>
<comment type="subcellular location">
    <subcellularLocation>
        <location evidence="2">Cell envelope</location>
    </subcellularLocation>
</comment>
<dbReference type="EMBL" id="JAGGJA010000006">
    <property type="protein sequence ID" value="MCW9707339.1"/>
    <property type="molecule type" value="Genomic_DNA"/>
</dbReference>
<keyword evidence="7" id="KW-0482">Metalloprotease</keyword>
<evidence type="ECO:0000313" key="12">
    <source>
        <dbReference type="Proteomes" id="UP001207918"/>
    </source>
</evidence>
<gene>
    <name evidence="11" type="ORF">J6I44_10755</name>
</gene>
<evidence type="ECO:0000313" key="11">
    <source>
        <dbReference type="EMBL" id="MCW9707339.1"/>
    </source>
</evidence>
<dbReference type="Gene3D" id="3.10.450.350">
    <property type="match status" value="1"/>
</dbReference>
<dbReference type="Pfam" id="PF01551">
    <property type="entry name" value="Peptidase_M23"/>
    <property type="match status" value="1"/>
</dbReference>
<evidence type="ECO:0000256" key="5">
    <source>
        <dbReference type="ARBA" id="ARBA00022801"/>
    </source>
</evidence>
<keyword evidence="4" id="KW-0479">Metal-binding</keyword>
<dbReference type="CDD" id="cd12797">
    <property type="entry name" value="M23_peptidase"/>
    <property type="match status" value="1"/>
</dbReference>
<feature type="region of interest" description="Disordered" evidence="8">
    <location>
        <begin position="418"/>
        <end position="438"/>
    </location>
</feature>
<feature type="domain" description="M23ase beta-sheet core" evidence="9">
    <location>
        <begin position="290"/>
        <end position="386"/>
    </location>
</feature>
<comment type="cofactor">
    <cofactor evidence="1">
        <name>Zn(2+)</name>
        <dbReference type="ChEBI" id="CHEBI:29105"/>
    </cofactor>
</comment>
<dbReference type="InterPro" id="IPR011055">
    <property type="entry name" value="Dup_hybrid_motif"/>
</dbReference>
<dbReference type="Pfam" id="PF19425">
    <property type="entry name" value="Csd3_N2"/>
    <property type="match status" value="1"/>
</dbReference>
<keyword evidence="6" id="KW-0862">Zinc</keyword>
<feature type="domain" description="Csd3-like second N-terminal" evidence="10">
    <location>
        <begin position="158"/>
        <end position="277"/>
    </location>
</feature>
<dbReference type="SUPFAM" id="SSF51261">
    <property type="entry name" value="Duplicated hybrid motif"/>
    <property type="match status" value="1"/>
</dbReference>
<evidence type="ECO:0000256" key="1">
    <source>
        <dbReference type="ARBA" id="ARBA00001947"/>
    </source>
</evidence>